<dbReference type="EMBL" id="CP046566">
    <property type="protein sequence ID" value="QGW27581.1"/>
    <property type="molecule type" value="Genomic_DNA"/>
</dbReference>
<evidence type="ECO:0000256" key="1">
    <source>
        <dbReference type="SAM" id="SignalP"/>
    </source>
</evidence>
<dbReference type="InterPro" id="IPR036680">
    <property type="entry name" value="SPOR-like_sf"/>
</dbReference>
<evidence type="ECO:0000313" key="4">
    <source>
        <dbReference type="Proteomes" id="UP000426027"/>
    </source>
</evidence>
<gene>
    <name evidence="3" type="ORF">GLV81_05270</name>
</gene>
<reference evidence="3 4" key="1">
    <citation type="submission" date="2019-11" db="EMBL/GenBank/DDBJ databases">
        <authorList>
            <person name="Im W.T."/>
        </authorList>
    </citation>
    <scope>NUCLEOTIDE SEQUENCE [LARGE SCALE GENOMIC DNA]</scope>
    <source>
        <strain evidence="3 4">SB-02</strain>
    </source>
</reference>
<accession>A0A6I6GYI4</accession>
<feature type="domain" description="SPOR" evidence="2">
    <location>
        <begin position="63"/>
        <end position="126"/>
    </location>
</feature>
<dbReference type="InterPro" id="IPR007730">
    <property type="entry name" value="SPOR-like_dom"/>
</dbReference>
<dbReference type="KEGG" id="fls:GLV81_05270"/>
<dbReference type="Proteomes" id="UP000426027">
    <property type="component" value="Chromosome"/>
</dbReference>
<dbReference type="GO" id="GO:0042834">
    <property type="term" value="F:peptidoglycan binding"/>
    <property type="evidence" value="ECO:0007669"/>
    <property type="project" value="InterPro"/>
</dbReference>
<feature type="signal peptide" evidence="1">
    <location>
        <begin position="1"/>
        <end position="22"/>
    </location>
</feature>
<dbReference type="Pfam" id="PF05036">
    <property type="entry name" value="SPOR"/>
    <property type="match status" value="1"/>
</dbReference>
<evidence type="ECO:0000259" key="2">
    <source>
        <dbReference type="Pfam" id="PF05036"/>
    </source>
</evidence>
<organism evidence="3 4">
    <name type="scientific">Phnomibacter ginsenosidimutans</name>
    <dbReference type="NCBI Taxonomy" id="2676868"/>
    <lineage>
        <taxon>Bacteria</taxon>
        <taxon>Pseudomonadati</taxon>
        <taxon>Bacteroidota</taxon>
        <taxon>Chitinophagia</taxon>
        <taxon>Chitinophagales</taxon>
        <taxon>Chitinophagaceae</taxon>
        <taxon>Phnomibacter</taxon>
    </lineage>
</organism>
<keyword evidence="4" id="KW-1185">Reference proteome</keyword>
<dbReference type="RefSeq" id="WP_157477478.1">
    <property type="nucleotide sequence ID" value="NZ_CP046566.1"/>
</dbReference>
<proteinExistence type="predicted"/>
<dbReference type="SUPFAM" id="SSF110997">
    <property type="entry name" value="Sporulation related repeat"/>
    <property type="match status" value="1"/>
</dbReference>
<keyword evidence="1" id="KW-0732">Signal</keyword>
<sequence>MNWTKFLPVIAALLLCSFALHAQQTDSTATAVVHADPRVNWLAEKQAQINKVSVYKNSAGQWKGYRVMVLNSNNRDLANKTKADLLKYFPDKGVYMAYQAPYFKLKAGDFVKREDAEKFRKELSKYFTGSLFVMNDIIKVTAEEEAKLLAAEKDEKGY</sequence>
<protein>
    <recommendedName>
        <fullName evidence="2">SPOR domain-containing protein</fullName>
    </recommendedName>
</protein>
<evidence type="ECO:0000313" key="3">
    <source>
        <dbReference type="EMBL" id="QGW27581.1"/>
    </source>
</evidence>
<feature type="chain" id="PRO_5026171309" description="SPOR domain-containing protein" evidence="1">
    <location>
        <begin position="23"/>
        <end position="158"/>
    </location>
</feature>
<dbReference type="AlphaFoldDB" id="A0A6I6GYI4"/>
<name>A0A6I6GYI4_9BACT</name>